<feature type="compositionally biased region" description="Gly residues" evidence="3">
    <location>
        <begin position="1297"/>
        <end position="1307"/>
    </location>
</feature>
<dbReference type="EMBL" id="JACOPQ010000011">
    <property type="protein sequence ID" value="MBC5738055.1"/>
    <property type="molecule type" value="Genomic_DNA"/>
</dbReference>
<dbReference type="Pfam" id="PF09479">
    <property type="entry name" value="Flg_new"/>
    <property type="match status" value="1"/>
</dbReference>
<dbReference type="Pfam" id="PF02368">
    <property type="entry name" value="Big_2"/>
    <property type="match status" value="4"/>
</dbReference>
<comment type="subcellular location">
    <subcellularLocation>
        <location evidence="1">Cell envelope</location>
    </subcellularLocation>
</comment>
<protein>
    <submittedName>
        <fullName evidence="6">Ig-like domain-containing protein</fullName>
    </submittedName>
</protein>
<comment type="caution">
    <text evidence="6">The sequence shown here is derived from an EMBL/GenBank/DDBJ whole genome shotgun (WGS) entry which is preliminary data.</text>
</comment>
<dbReference type="Gene3D" id="2.60.40.4270">
    <property type="entry name" value="Listeria-Bacteroides repeat domain"/>
    <property type="match status" value="2"/>
</dbReference>
<dbReference type="InterPro" id="IPR013378">
    <property type="entry name" value="InlB-like_B-rpt"/>
</dbReference>
<dbReference type="Pfam" id="PF00395">
    <property type="entry name" value="SLH"/>
    <property type="match status" value="2"/>
</dbReference>
<organism evidence="6 7">
    <name type="scientific">Lawsonibacter faecis</name>
    <dbReference type="NCBI Taxonomy" id="2763052"/>
    <lineage>
        <taxon>Bacteria</taxon>
        <taxon>Bacillati</taxon>
        <taxon>Bacillota</taxon>
        <taxon>Clostridia</taxon>
        <taxon>Eubacteriales</taxon>
        <taxon>Oscillospiraceae</taxon>
        <taxon>Lawsonibacter</taxon>
    </lineage>
</organism>
<dbReference type="InterPro" id="IPR003343">
    <property type="entry name" value="Big_2"/>
</dbReference>
<dbReference type="PANTHER" id="PTHR23019">
    <property type="entry name" value="NUCLEAR PORE MEMBRANE GLYCOPROTEIN GP210-RELATED"/>
    <property type="match status" value="1"/>
</dbReference>
<name>A0A8J6JNK4_9FIRM</name>
<dbReference type="InterPro" id="IPR011081">
    <property type="entry name" value="Big_4"/>
</dbReference>
<evidence type="ECO:0000256" key="2">
    <source>
        <dbReference type="ARBA" id="ARBA00022737"/>
    </source>
</evidence>
<sequence>MKRRILSLCLTLCLLASAMPALAAAAISYPTLTHDPVHGFIYADGYAVTFREGTTAGHVNAFLNDDLNTPLCIQFEKAPTEAGYDFGWDDIYGSPLSRKAERVSITMEGGELLSLIGSAREGVSGDIRLTATGGKLERVTGTYSNTSVGGGIYITLGGNVRITGSVSVKQNWSPAPAGGAHIYLSGAPTIGGGQSGIMMNGGTENYGDGVDHVEITGVLNGGNESISLYLPKGYAGGTLATGATSAGDAKKFRLVGPGADTYAPYYEDGKIVTGPALSVQFYVDGRVYSVQWTAPGGTVRCPADPIVPSKTRTFLHWSLTENGGPYNFAAPVTKDLNLYAVWREPVLPSSVTLNKNTLALTYGGSDSLTASLLPENADNQNLLWYSSNSNVAAVANGVVNAKGAGTATITVKAAAAPATVLNTCAVTVEKAARTDAPAGLRGVQPTAPGAANGTILGLDPSQPYEWRVEGVGEYTALGNGADRISGLSSGAYEVRMAEDGNHLASPAAQVTLPAYSDQFIPVASLTDGPSRASTMQACFLTAGILPMEATCKEIIWSVKDAGTTGAEIAGNRLNAIAGGEVIITATVTGGLGEGQDYAQDFHVQVTDIRPAVEEVNLSTNNLNLTAGNSFSLTAHVLPAAAMQKVRWSSDNPAVAVVDENAVITAVAPGTATITVASVADPAKTAICVVTVKARNIPVTGVSLDKSSLTLAMGGSETLTVTVSPENATNKNVRWTTSDSSVATVENGVVTAKAPGEAKISVRSEDGSLTAECLVTVSAPVQPQYIVTFMADGIVVGTRKVIAGGALGAAEFPGVPEKTGYAGKWDTNGEIVNVTKDLTVTAVYTAQKYEVTFDANGGEPLAEHTITVVYGAAYGPLPTPAHATAGMNFVGWYTQAIGGLQVNAETKVATAEDHILFAHWSDGGDSAVPVVIVSGMPGQVTLPYHGAGIALSVEEASTYSYQWAKNGGDISGATASSYTIPASDVTWVNHGAEYTCTVTNAEDGKRPVSATGAAVTLSVQKGTQEAPDSLTGVAPSSVDGVDGKIIGLEAGHSYEYQRMDGGAYTGVGSLCVEITGLSAGTYLVRLAGDDNYHPSPDAVVLVPSYTAPTVPVTGIALNKSSLALTVGGSETLTVTVSPQNATNKNVSWTTGDSSVATVENGVVTAKAVGRTTITAASTESGKTAVCTITVNAAPTEVRNILSVSKAAPITMDYGTTEAQVKAKLPTGVQITLDDGSRQTAGVKWLCETSFDGNQSGDYIFKGTLAAASGIANPNGLQAEITVTVKPDTAPPVNPDPPGGGGGGGGGGITPTPPVVNKNPDGSVTTTIADEKSGTVTKTTEYPDGAKILALTPKDGETSIEITIPKKAGKVSVTIPTPVPPKPGEVAVFIHDDGTREILKTSVPTGNGLRISLEEGGRLELIDNTKNFGDVAEDAWYADAVTFVTSREIFHGANANTFQPRENASRAMLFTVLARLDGQNTADGGKWYQAGMDWAVEAGISDGSNPNGEITREQLAVMFYRYAGSPEASVAALDDFDDNANVSGWAGDAMLWAVEAGILEGNAGKLSPDKTATRAEVAVMLQRFIELLVK</sequence>
<dbReference type="InterPro" id="IPR045197">
    <property type="entry name" value="NUP210-like"/>
</dbReference>
<dbReference type="Proteomes" id="UP000607645">
    <property type="component" value="Unassembled WGS sequence"/>
</dbReference>
<evidence type="ECO:0000256" key="1">
    <source>
        <dbReference type="ARBA" id="ARBA00004196"/>
    </source>
</evidence>
<dbReference type="Pfam" id="PF07532">
    <property type="entry name" value="Big_4"/>
    <property type="match status" value="1"/>
</dbReference>
<feature type="region of interest" description="Disordered" evidence="3">
    <location>
        <begin position="1286"/>
        <end position="1321"/>
    </location>
</feature>
<evidence type="ECO:0000256" key="4">
    <source>
        <dbReference type="SAM" id="SignalP"/>
    </source>
</evidence>
<dbReference type="GO" id="GO:0030313">
    <property type="term" value="C:cell envelope"/>
    <property type="evidence" value="ECO:0007669"/>
    <property type="project" value="UniProtKB-SubCell"/>
</dbReference>
<dbReference type="SMART" id="SM00635">
    <property type="entry name" value="BID_2"/>
    <property type="match status" value="4"/>
</dbReference>
<evidence type="ECO:0000313" key="7">
    <source>
        <dbReference type="Proteomes" id="UP000607645"/>
    </source>
</evidence>
<feature type="signal peptide" evidence="4">
    <location>
        <begin position="1"/>
        <end position="23"/>
    </location>
</feature>
<accession>A0A8J6JNK4</accession>
<keyword evidence="7" id="KW-1185">Reference proteome</keyword>
<dbReference type="Gene3D" id="2.60.40.1080">
    <property type="match status" value="4"/>
</dbReference>
<gene>
    <name evidence="6" type="ORF">H8S62_13665</name>
</gene>
<dbReference type="InterPro" id="IPR013783">
    <property type="entry name" value="Ig-like_fold"/>
</dbReference>
<feature type="chain" id="PRO_5035210671" evidence="4">
    <location>
        <begin position="24"/>
        <end position="1588"/>
    </location>
</feature>
<reference evidence="6" key="1">
    <citation type="submission" date="2020-08" db="EMBL/GenBank/DDBJ databases">
        <title>Genome public.</title>
        <authorList>
            <person name="Liu C."/>
            <person name="Sun Q."/>
        </authorList>
    </citation>
    <scope>NUCLEOTIDE SEQUENCE</scope>
    <source>
        <strain evidence="6">NSJ-52</strain>
    </source>
</reference>
<dbReference type="InterPro" id="IPR042229">
    <property type="entry name" value="Listeria/Bacterioides_rpt_sf"/>
</dbReference>
<feature type="domain" description="SLH" evidence="5">
    <location>
        <begin position="1531"/>
        <end position="1588"/>
    </location>
</feature>
<dbReference type="RefSeq" id="WP_186919849.1">
    <property type="nucleotide sequence ID" value="NZ_JACOPQ010000011.1"/>
</dbReference>
<evidence type="ECO:0000256" key="3">
    <source>
        <dbReference type="SAM" id="MobiDB-lite"/>
    </source>
</evidence>
<feature type="domain" description="SLH" evidence="5">
    <location>
        <begin position="1422"/>
        <end position="1485"/>
    </location>
</feature>
<keyword evidence="4" id="KW-0732">Signal</keyword>
<feature type="compositionally biased region" description="Pro residues" evidence="3">
    <location>
        <begin position="1287"/>
        <end position="1296"/>
    </location>
</feature>
<dbReference type="PROSITE" id="PS51272">
    <property type="entry name" value="SLH"/>
    <property type="match status" value="2"/>
</dbReference>
<dbReference type="PANTHER" id="PTHR23019:SF0">
    <property type="entry name" value="NUCLEAR PORE MEMBRANE GLYCOPROTEIN 210"/>
    <property type="match status" value="1"/>
</dbReference>
<dbReference type="Gene3D" id="2.60.40.10">
    <property type="entry name" value="Immunoglobulins"/>
    <property type="match status" value="1"/>
</dbReference>
<evidence type="ECO:0000313" key="6">
    <source>
        <dbReference type="EMBL" id="MBC5738055.1"/>
    </source>
</evidence>
<evidence type="ECO:0000259" key="5">
    <source>
        <dbReference type="PROSITE" id="PS51272"/>
    </source>
</evidence>
<proteinExistence type="predicted"/>
<keyword evidence="2" id="KW-0677">Repeat</keyword>
<dbReference type="SUPFAM" id="SSF49373">
    <property type="entry name" value="Invasin/intimin cell-adhesion fragments"/>
    <property type="match status" value="4"/>
</dbReference>
<dbReference type="InterPro" id="IPR008964">
    <property type="entry name" value="Invasin/intimin_cell_adhesion"/>
</dbReference>
<dbReference type="InterPro" id="IPR001119">
    <property type="entry name" value="SLH_dom"/>
</dbReference>